<keyword evidence="13" id="KW-1185">Reference proteome</keyword>
<evidence type="ECO:0000256" key="8">
    <source>
        <dbReference type="ARBA" id="ARBA00023210"/>
    </source>
</evidence>
<evidence type="ECO:0000256" key="2">
    <source>
        <dbReference type="ARBA" id="ARBA00009638"/>
    </source>
</evidence>
<dbReference type="InterPro" id="IPR030393">
    <property type="entry name" value="G_ENGB_dom"/>
</dbReference>
<gene>
    <name evidence="12" type="primary">yihA</name>
    <name evidence="10" type="synonym">engB</name>
    <name evidence="12" type="ORF">MFMK1_001025</name>
</gene>
<dbReference type="Pfam" id="PF01926">
    <property type="entry name" value="MMR_HSR1"/>
    <property type="match status" value="1"/>
</dbReference>
<dbReference type="EMBL" id="CP121694">
    <property type="protein sequence ID" value="WRO21222.1"/>
    <property type="molecule type" value="Genomic_DNA"/>
</dbReference>
<dbReference type="KEGG" id="dbc:MFMK1_001025"/>
<keyword evidence="7 10" id="KW-0342">GTP-binding</keyword>
<comment type="cofactor">
    <cofactor evidence="1">
        <name>Mg(2+)</name>
        <dbReference type="ChEBI" id="CHEBI:18420"/>
    </cofactor>
</comment>
<dbReference type="CDD" id="cd01876">
    <property type="entry name" value="YihA_EngB"/>
    <property type="match status" value="1"/>
</dbReference>
<evidence type="ECO:0000313" key="12">
    <source>
        <dbReference type="EMBL" id="WRO21222.1"/>
    </source>
</evidence>
<evidence type="ECO:0000259" key="11">
    <source>
        <dbReference type="PROSITE" id="PS51706"/>
    </source>
</evidence>
<dbReference type="AlphaFoldDB" id="A0AAU0UL15"/>
<keyword evidence="6" id="KW-0460">Magnesium</keyword>
<dbReference type="GO" id="GO:0000917">
    <property type="term" value="P:division septum assembly"/>
    <property type="evidence" value="ECO:0007669"/>
    <property type="project" value="UniProtKB-KW"/>
</dbReference>
<dbReference type="PROSITE" id="PS51706">
    <property type="entry name" value="G_ENGB"/>
    <property type="match status" value="1"/>
</dbReference>
<feature type="domain" description="EngB-type G" evidence="11">
    <location>
        <begin position="23"/>
        <end position="196"/>
    </location>
</feature>
<proteinExistence type="inferred from homology"/>
<keyword evidence="8 10" id="KW-0717">Septation</keyword>
<dbReference type="RefSeq" id="WP_366924074.1">
    <property type="nucleotide sequence ID" value="NZ_CP121694.1"/>
</dbReference>
<keyword evidence="3 10" id="KW-0132">Cell division</keyword>
<dbReference type="NCBIfam" id="TIGR03598">
    <property type="entry name" value="GTPase_YsxC"/>
    <property type="match status" value="1"/>
</dbReference>
<evidence type="ECO:0000256" key="9">
    <source>
        <dbReference type="ARBA" id="ARBA00023306"/>
    </source>
</evidence>
<dbReference type="InterPro" id="IPR019987">
    <property type="entry name" value="GTP-bd_ribosome_bio_YsxC"/>
</dbReference>
<dbReference type="Proteomes" id="UP001329915">
    <property type="component" value="Chromosome"/>
</dbReference>
<protein>
    <recommendedName>
        <fullName evidence="10">Probable GTP-binding protein EngB</fullName>
    </recommendedName>
</protein>
<evidence type="ECO:0000256" key="7">
    <source>
        <dbReference type="ARBA" id="ARBA00023134"/>
    </source>
</evidence>
<dbReference type="InterPro" id="IPR005225">
    <property type="entry name" value="Small_GTP-bd"/>
</dbReference>
<evidence type="ECO:0000256" key="4">
    <source>
        <dbReference type="ARBA" id="ARBA00022723"/>
    </source>
</evidence>
<keyword evidence="4" id="KW-0479">Metal-binding</keyword>
<dbReference type="PANTHER" id="PTHR11649:SF13">
    <property type="entry name" value="ENGB-TYPE G DOMAIN-CONTAINING PROTEIN"/>
    <property type="match status" value="1"/>
</dbReference>
<evidence type="ECO:0000256" key="6">
    <source>
        <dbReference type="ARBA" id="ARBA00022842"/>
    </source>
</evidence>
<name>A0AAU0UL15_9FIRM</name>
<evidence type="ECO:0000256" key="5">
    <source>
        <dbReference type="ARBA" id="ARBA00022741"/>
    </source>
</evidence>
<dbReference type="Gene3D" id="3.40.50.300">
    <property type="entry name" value="P-loop containing nucleotide triphosphate hydrolases"/>
    <property type="match status" value="1"/>
</dbReference>
<sequence length="196" mass="22149">MMRIKKAEFIKSALKPEHYPQEVIPEVAFSGRSNVGKSSMFNQLVGQKSLARVSRQPGRTQTINFFLVNNSFHMVDLPGYGFAKVPLKVKAQWGKMMETYLGKRQQLRGVVLLLDIRHKPTGDDRQMLDWLIDNKLPVIVVATKSDKISKGRRQHHLAVIKKELALSPEQQIVQFSSQTGEGKELLLSGVEALINE</sequence>
<comment type="similarity">
    <text evidence="2 10">Belongs to the TRAFAC class TrmE-Era-EngA-EngB-Septin-like GTPase superfamily. EngB GTPase family.</text>
</comment>
<organism evidence="12 13">
    <name type="scientific">Metallumcola ferriviriculae</name>
    <dbReference type="NCBI Taxonomy" id="3039180"/>
    <lineage>
        <taxon>Bacteria</taxon>
        <taxon>Bacillati</taxon>
        <taxon>Bacillota</taxon>
        <taxon>Clostridia</taxon>
        <taxon>Neomoorellales</taxon>
        <taxon>Desulfitibacteraceae</taxon>
        <taxon>Metallumcola</taxon>
    </lineage>
</organism>
<keyword evidence="9 10" id="KW-0131">Cell cycle</keyword>
<evidence type="ECO:0000256" key="3">
    <source>
        <dbReference type="ARBA" id="ARBA00022618"/>
    </source>
</evidence>
<dbReference type="PANTHER" id="PTHR11649">
    <property type="entry name" value="MSS1/TRME-RELATED GTP-BINDING PROTEIN"/>
    <property type="match status" value="1"/>
</dbReference>
<evidence type="ECO:0000313" key="13">
    <source>
        <dbReference type="Proteomes" id="UP001329915"/>
    </source>
</evidence>
<evidence type="ECO:0000256" key="10">
    <source>
        <dbReference type="HAMAP-Rule" id="MF_00321"/>
    </source>
</evidence>
<evidence type="ECO:0000256" key="1">
    <source>
        <dbReference type="ARBA" id="ARBA00001946"/>
    </source>
</evidence>
<dbReference type="GO" id="GO:0046872">
    <property type="term" value="F:metal ion binding"/>
    <property type="evidence" value="ECO:0007669"/>
    <property type="project" value="UniProtKB-KW"/>
</dbReference>
<keyword evidence="5 10" id="KW-0547">Nucleotide-binding</keyword>
<dbReference type="HAMAP" id="MF_00321">
    <property type="entry name" value="GTPase_EngB"/>
    <property type="match status" value="1"/>
</dbReference>
<dbReference type="SUPFAM" id="SSF52540">
    <property type="entry name" value="P-loop containing nucleoside triphosphate hydrolases"/>
    <property type="match status" value="1"/>
</dbReference>
<dbReference type="InterPro" id="IPR006073">
    <property type="entry name" value="GTP-bd"/>
</dbReference>
<dbReference type="InterPro" id="IPR027417">
    <property type="entry name" value="P-loop_NTPase"/>
</dbReference>
<dbReference type="GO" id="GO:0005525">
    <property type="term" value="F:GTP binding"/>
    <property type="evidence" value="ECO:0007669"/>
    <property type="project" value="UniProtKB-UniRule"/>
</dbReference>
<reference evidence="12 13" key="1">
    <citation type="submission" date="2023-04" db="EMBL/GenBank/DDBJ databases">
        <authorList>
            <person name="Hsu D."/>
        </authorList>
    </citation>
    <scope>NUCLEOTIDE SEQUENCE [LARGE SCALE GENOMIC DNA]</scope>
    <source>
        <strain evidence="12 13">MK1</strain>
    </source>
</reference>
<dbReference type="FunFam" id="3.40.50.300:FF:000098">
    <property type="entry name" value="Probable GTP-binding protein EngB"/>
    <property type="match status" value="1"/>
</dbReference>
<dbReference type="NCBIfam" id="TIGR00231">
    <property type="entry name" value="small_GTP"/>
    <property type="match status" value="1"/>
</dbReference>
<accession>A0AAU0UL15</accession>
<comment type="function">
    <text evidence="10">Necessary for normal cell division and for the maintenance of normal septation.</text>
</comment>
<dbReference type="GO" id="GO:0005829">
    <property type="term" value="C:cytosol"/>
    <property type="evidence" value="ECO:0007669"/>
    <property type="project" value="TreeGrafter"/>
</dbReference>